<dbReference type="Proteomes" id="UP000321526">
    <property type="component" value="Segment"/>
</dbReference>
<evidence type="ECO:0000313" key="1">
    <source>
        <dbReference type="EMBL" id="QEA10063.1"/>
    </source>
</evidence>
<evidence type="ECO:0000313" key="2">
    <source>
        <dbReference type="Proteomes" id="UP000321526"/>
    </source>
</evidence>
<dbReference type="InterPro" id="IPR027417">
    <property type="entry name" value="P-loop_NTPase"/>
</dbReference>
<dbReference type="SUPFAM" id="SSF52540">
    <property type="entry name" value="P-loop containing nucleoside triphosphate hydrolases"/>
    <property type="match status" value="1"/>
</dbReference>
<organism evidence="1 2">
    <name type="scientific">Escherichia phage Henu8</name>
    <dbReference type="NCBI Taxonomy" id="2596677"/>
    <lineage>
        <taxon>Viruses</taxon>
        <taxon>Duplodnaviria</taxon>
        <taxon>Heunggongvirae</taxon>
        <taxon>Uroviricota</taxon>
        <taxon>Caudoviricetes</taxon>
        <taxon>Drexlerviridae</taxon>
        <taxon>Tempevirinae</taxon>
        <taxon>Hanrivervirus</taxon>
        <taxon>Hanrivervirus henu8</taxon>
    </lineage>
</organism>
<accession>A0A5B8RNX8</accession>
<dbReference type="GeneID" id="56137200"/>
<name>A0A5B8RNX8_9CAUD</name>
<reference evidence="1 2" key="1">
    <citation type="submission" date="2019-06" db="EMBL/GenBank/DDBJ databases">
        <authorList>
            <person name="Li Q."/>
            <person name="Teng T."/>
        </authorList>
    </citation>
    <scope>NUCLEOTIDE SEQUENCE [LARGE SCALE GENOMIC DNA]</scope>
</reference>
<dbReference type="EMBL" id="MN055691">
    <property type="protein sequence ID" value="QEA10063.1"/>
    <property type="molecule type" value="Genomic_DNA"/>
</dbReference>
<dbReference type="RefSeq" id="YP_009904918.1">
    <property type="nucleotide sequence ID" value="NC_049853.1"/>
</dbReference>
<dbReference type="GO" id="GO:0005524">
    <property type="term" value="F:ATP binding"/>
    <property type="evidence" value="ECO:0007669"/>
    <property type="project" value="UniProtKB-KW"/>
</dbReference>
<keyword evidence="1" id="KW-0067">ATP-binding</keyword>
<protein>
    <submittedName>
        <fullName evidence="1">ATP-binding protein</fullName>
    </submittedName>
</protein>
<dbReference type="Gene3D" id="3.40.50.300">
    <property type="entry name" value="P-loop containing nucleotide triphosphate hydrolases"/>
    <property type="match status" value="1"/>
</dbReference>
<keyword evidence="1" id="KW-0547">Nucleotide-binding</keyword>
<keyword evidence="2" id="KW-1185">Reference proteome</keyword>
<dbReference type="KEGG" id="vg:56137200"/>
<sequence length="201" mass="23431">MEKINMKRDIIILNGPPGVGKDTLAAYLTGHRYAAVKASFKQPMFDIAFSMLGVYRYDEFIDLYNDREQKEKPQAILQGKSPRQFMIWISEEVMKPAFGEQYFGNRMVEQVHEMYRDLAVVISDGGFPEEIKPLVKAGHEVHICRLHREGFTFDGDSRNYIDLSGYHHRVKHYDFTMTDGEPEKTVDEIIKTVQWKHIKIK</sequence>
<proteinExistence type="predicted"/>